<reference evidence="1" key="1">
    <citation type="submission" date="2018-05" db="EMBL/GenBank/DDBJ databases">
        <authorList>
            <person name="Lanie J.A."/>
            <person name="Ng W.-L."/>
            <person name="Kazmierczak K.M."/>
            <person name="Andrzejewski T.M."/>
            <person name="Davidsen T.M."/>
            <person name="Wayne K.J."/>
            <person name="Tettelin H."/>
            <person name="Glass J.I."/>
            <person name="Rusch D."/>
            <person name="Podicherti R."/>
            <person name="Tsui H.-C.T."/>
            <person name="Winkler M.E."/>
        </authorList>
    </citation>
    <scope>NUCLEOTIDE SEQUENCE</scope>
</reference>
<protein>
    <submittedName>
        <fullName evidence="1">Uncharacterized protein</fullName>
    </submittedName>
</protein>
<gene>
    <name evidence="1" type="ORF">METZ01_LOCUS294149</name>
</gene>
<name>A0A382M045_9ZZZZ</name>
<accession>A0A382M045</accession>
<feature type="non-terminal residue" evidence="1">
    <location>
        <position position="164"/>
    </location>
</feature>
<evidence type="ECO:0000313" key="1">
    <source>
        <dbReference type="EMBL" id="SVC41295.1"/>
    </source>
</evidence>
<sequence>MNPTLTLNQKPFSEGRVSDAFTASCGRVSLLNWENLRTGGGAMATLIARRDKWYARIRFYANGRRIERQIPLLTESKVTARERLSEVNRYEQDIKNGMMFHFPWQQEQSYTKLKHLTIAEASKQFLNGRLGEGIGESTIKRNRCSLNALMKVTGKSFPIERISI</sequence>
<organism evidence="1">
    <name type="scientific">marine metagenome</name>
    <dbReference type="NCBI Taxonomy" id="408172"/>
    <lineage>
        <taxon>unclassified sequences</taxon>
        <taxon>metagenomes</taxon>
        <taxon>ecological metagenomes</taxon>
    </lineage>
</organism>
<dbReference type="AlphaFoldDB" id="A0A382M045"/>
<dbReference type="EMBL" id="UINC01089861">
    <property type="protein sequence ID" value="SVC41295.1"/>
    <property type="molecule type" value="Genomic_DNA"/>
</dbReference>
<proteinExistence type="predicted"/>